<dbReference type="EMBL" id="VSSQ01076977">
    <property type="protein sequence ID" value="MPN27183.1"/>
    <property type="molecule type" value="Genomic_DNA"/>
</dbReference>
<dbReference type="AlphaFoldDB" id="A0A645GU61"/>
<reference evidence="1" key="1">
    <citation type="submission" date="2019-08" db="EMBL/GenBank/DDBJ databases">
        <authorList>
            <person name="Kucharzyk K."/>
            <person name="Murdoch R.W."/>
            <person name="Higgins S."/>
            <person name="Loffler F."/>
        </authorList>
    </citation>
    <scope>NUCLEOTIDE SEQUENCE</scope>
</reference>
<accession>A0A645GU61</accession>
<gene>
    <name evidence="1" type="ORF">SDC9_174610</name>
</gene>
<sequence>MMTVEVVDRFEVVNIRNAKHKRPGRRNLFQRAEGIMQRFSVIGAR</sequence>
<name>A0A645GU61_9ZZZZ</name>
<protein>
    <submittedName>
        <fullName evidence="1">Uncharacterized protein</fullName>
    </submittedName>
</protein>
<evidence type="ECO:0000313" key="1">
    <source>
        <dbReference type="EMBL" id="MPN27183.1"/>
    </source>
</evidence>
<proteinExistence type="predicted"/>
<comment type="caution">
    <text evidence="1">The sequence shown here is derived from an EMBL/GenBank/DDBJ whole genome shotgun (WGS) entry which is preliminary data.</text>
</comment>
<organism evidence="1">
    <name type="scientific">bioreactor metagenome</name>
    <dbReference type="NCBI Taxonomy" id="1076179"/>
    <lineage>
        <taxon>unclassified sequences</taxon>
        <taxon>metagenomes</taxon>
        <taxon>ecological metagenomes</taxon>
    </lineage>
</organism>